<organism evidence="2 3">
    <name type="scientific">Consotaella salsifontis</name>
    <dbReference type="NCBI Taxonomy" id="1365950"/>
    <lineage>
        <taxon>Bacteria</taxon>
        <taxon>Pseudomonadati</taxon>
        <taxon>Pseudomonadota</taxon>
        <taxon>Alphaproteobacteria</taxon>
        <taxon>Hyphomicrobiales</taxon>
        <taxon>Aurantimonadaceae</taxon>
        <taxon>Consotaella</taxon>
    </lineage>
</organism>
<evidence type="ECO:0000259" key="1">
    <source>
        <dbReference type="PROSITE" id="PS51819"/>
    </source>
</evidence>
<dbReference type="SUPFAM" id="SSF54593">
    <property type="entry name" value="Glyoxalase/Bleomycin resistance protein/Dihydroxybiphenyl dioxygenase"/>
    <property type="match status" value="1"/>
</dbReference>
<dbReference type="Proteomes" id="UP000190135">
    <property type="component" value="Unassembled WGS sequence"/>
</dbReference>
<evidence type="ECO:0000313" key="3">
    <source>
        <dbReference type="Proteomes" id="UP000190135"/>
    </source>
</evidence>
<dbReference type="InterPro" id="IPR029068">
    <property type="entry name" value="Glyas_Bleomycin-R_OHBP_Dase"/>
</dbReference>
<keyword evidence="2" id="KW-0560">Oxidoreductase</keyword>
<keyword evidence="3" id="KW-1185">Reference proteome</keyword>
<dbReference type="AlphaFoldDB" id="A0A1T4QP94"/>
<evidence type="ECO:0000313" key="2">
    <source>
        <dbReference type="EMBL" id="SKA05506.1"/>
    </source>
</evidence>
<dbReference type="Gene3D" id="3.10.180.10">
    <property type="entry name" value="2,3-Dihydroxybiphenyl 1,2-Dioxygenase, domain 1"/>
    <property type="match status" value="1"/>
</dbReference>
<dbReference type="OrthoDB" id="9813630at2"/>
<dbReference type="InterPro" id="IPR037523">
    <property type="entry name" value="VOC_core"/>
</dbReference>
<feature type="domain" description="VOC" evidence="1">
    <location>
        <begin position="5"/>
        <end position="119"/>
    </location>
</feature>
<dbReference type="PANTHER" id="PTHR39175:SF1">
    <property type="entry name" value="FAMILY PROTEIN, PUTATIVE (AFU_ORTHOLOGUE AFUA_3G15060)-RELATED"/>
    <property type="match status" value="1"/>
</dbReference>
<dbReference type="GO" id="GO:0051213">
    <property type="term" value="F:dioxygenase activity"/>
    <property type="evidence" value="ECO:0007669"/>
    <property type="project" value="UniProtKB-KW"/>
</dbReference>
<gene>
    <name evidence="2" type="ORF">SAMN05428963_105166</name>
</gene>
<dbReference type="PANTHER" id="PTHR39175">
    <property type="entry name" value="FAMILY PROTEIN, PUTATIVE (AFU_ORTHOLOGUE AFUA_3G15060)-RELATED"/>
    <property type="match status" value="1"/>
</dbReference>
<keyword evidence="2" id="KW-0223">Dioxygenase</keyword>
<dbReference type="EMBL" id="FUXL01000005">
    <property type="protein sequence ID" value="SKA05506.1"/>
    <property type="molecule type" value="Genomic_DNA"/>
</dbReference>
<dbReference type="STRING" id="1365950.SAMN05428963_105166"/>
<dbReference type="InterPro" id="IPR004360">
    <property type="entry name" value="Glyas_Fos-R_dOase_dom"/>
</dbReference>
<dbReference type="RefSeq" id="WP_078708070.1">
    <property type="nucleotide sequence ID" value="NZ_FUXL01000005.1"/>
</dbReference>
<proteinExistence type="predicted"/>
<protein>
    <submittedName>
        <fullName evidence="2">Predicted dioxygenase of extradiol dioxygenase family</fullName>
    </submittedName>
</protein>
<dbReference type="Pfam" id="PF00903">
    <property type="entry name" value="Glyoxalase"/>
    <property type="match status" value="1"/>
</dbReference>
<sequence>MTILALHHVQLAMPEGREAEARAFYAGLLGLGEETKPEHLARRGGCWFAAGETRLHLGVETDFRPARKAHPALLVDDLFALVTRIERAGFTVMEDQSLEGFERRYVSDPFGNRIELMQRAG</sequence>
<name>A0A1T4QP94_9HYPH</name>
<dbReference type="PROSITE" id="PS51819">
    <property type="entry name" value="VOC"/>
    <property type="match status" value="1"/>
</dbReference>
<reference evidence="3" key="1">
    <citation type="submission" date="2017-02" db="EMBL/GenBank/DDBJ databases">
        <authorList>
            <person name="Varghese N."/>
            <person name="Submissions S."/>
        </authorList>
    </citation>
    <scope>NUCLEOTIDE SEQUENCE [LARGE SCALE GENOMIC DNA]</scope>
    <source>
        <strain evidence="3">USBA 369</strain>
    </source>
</reference>
<accession>A0A1T4QP94</accession>